<gene>
    <name evidence="1" type="ORF">IscW_ISCW001692</name>
</gene>
<dbReference type="AlphaFoldDB" id="B7P494"/>
<sequence length="73" mass="7660">MSPCEARSVIVVIFAVADGRSGRGLEVDVSTVTGIVVAAPDEIRFWGRTLLACPTYSNSGRALCGHLDFPGGH</sequence>
<dbReference type="EMBL" id="DS634422">
    <property type="protein sequence ID" value="EEC01416.1"/>
    <property type="molecule type" value="Genomic_DNA"/>
</dbReference>
<dbReference type="VEuPathDB" id="VectorBase:ISCI001692"/>
<dbReference type="Proteomes" id="UP000001555">
    <property type="component" value="Unassembled WGS sequence"/>
</dbReference>
<evidence type="ECO:0000313" key="2">
    <source>
        <dbReference type="EnsemblMetazoa" id="ISCW001692-PA"/>
    </source>
</evidence>
<dbReference type="VEuPathDB" id="VectorBase:ISCW001692"/>
<dbReference type="InParanoid" id="B7P494"/>
<keyword evidence="3" id="KW-1185">Reference proteome</keyword>
<dbReference type="EMBL" id="ABJB010515661">
    <property type="status" value="NOT_ANNOTATED_CDS"/>
    <property type="molecule type" value="Genomic_DNA"/>
</dbReference>
<dbReference type="HOGENOM" id="CLU_2707515_0_0_1"/>
<dbReference type="PaxDb" id="6945-B7P494"/>
<dbReference type="EnsemblMetazoa" id="ISCW001692-RA">
    <property type="protein sequence ID" value="ISCW001692-PA"/>
    <property type="gene ID" value="ISCW001692"/>
</dbReference>
<organism>
    <name type="scientific">Ixodes scapularis</name>
    <name type="common">Black-legged tick</name>
    <name type="synonym">Deer tick</name>
    <dbReference type="NCBI Taxonomy" id="6945"/>
    <lineage>
        <taxon>Eukaryota</taxon>
        <taxon>Metazoa</taxon>
        <taxon>Ecdysozoa</taxon>
        <taxon>Arthropoda</taxon>
        <taxon>Chelicerata</taxon>
        <taxon>Arachnida</taxon>
        <taxon>Acari</taxon>
        <taxon>Parasitiformes</taxon>
        <taxon>Ixodida</taxon>
        <taxon>Ixodoidea</taxon>
        <taxon>Ixodidae</taxon>
        <taxon>Ixodinae</taxon>
        <taxon>Ixodes</taxon>
    </lineage>
</organism>
<protein>
    <submittedName>
        <fullName evidence="1 2">Uncharacterized protein</fullName>
    </submittedName>
</protein>
<reference evidence="2" key="2">
    <citation type="submission" date="2020-05" db="UniProtKB">
        <authorList>
            <consortium name="EnsemblMetazoa"/>
        </authorList>
    </citation>
    <scope>IDENTIFICATION</scope>
    <source>
        <strain evidence="2">wikel</strain>
    </source>
</reference>
<name>B7P494_IXOSC</name>
<reference evidence="1 3" key="1">
    <citation type="submission" date="2008-03" db="EMBL/GenBank/DDBJ databases">
        <title>Annotation of Ixodes scapularis.</title>
        <authorList>
            <consortium name="Ixodes scapularis Genome Project Consortium"/>
            <person name="Caler E."/>
            <person name="Hannick L.I."/>
            <person name="Bidwell S."/>
            <person name="Joardar V."/>
            <person name="Thiagarajan M."/>
            <person name="Amedeo P."/>
            <person name="Galinsky K.J."/>
            <person name="Schobel S."/>
            <person name="Inman J."/>
            <person name="Hostetler J."/>
            <person name="Miller J."/>
            <person name="Hammond M."/>
            <person name="Megy K."/>
            <person name="Lawson D."/>
            <person name="Kodira C."/>
            <person name="Sutton G."/>
            <person name="Meyer J."/>
            <person name="Hill C.A."/>
            <person name="Birren B."/>
            <person name="Nene V."/>
            <person name="Collins F."/>
            <person name="Alarcon-Chaidez F."/>
            <person name="Wikel S."/>
            <person name="Strausberg R."/>
        </authorList>
    </citation>
    <scope>NUCLEOTIDE SEQUENCE [LARGE SCALE GENOMIC DNA]</scope>
    <source>
        <strain evidence="3">Wikel</strain>
        <strain evidence="1">Wikel colony</strain>
    </source>
</reference>
<proteinExistence type="predicted"/>
<evidence type="ECO:0000313" key="3">
    <source>
        <dbReference type="Proteomes" id="UP000001555"/>
    </source>
</evidence>
<evidence type="ECO:0000313" key="1">
    <source>
        <dbReference type="EMBL" id="EEC01416.1"/>
    </source>
</evidence>
<accession>B7P494</accession>